<dbReference type="Pfam" id="PF02698">
    <property type="entry name" value="DUF218"/>
    <property type="match status" value="1"/>
</dbReference>
<sequence>MPLFDILKGMMKQRPMLLIILLLLVALTLTYRSWVPPLLTVQDPLQKTDAIVVLGGDYSGKRLAYAVKLYKEGWADHLIFSGGVLQTWKSTEADIMREQALTLGVPNQAMYLEDRSTTTYENALFTLNVIKAHRWNSCIIVTDWDHSRRAQWIFSHLYRKAGIRVISAPLLSESRFPPDTWWQSHLGTKKVLTNLIGIPYYWLRYGLLGWT</sequence>
<dbReference type="InterPro" id="IPR051599">
    <property type="entry name" value="Cell_Envelope_Assoc"/>
</dbReference>
<proteinExistence type="predicted"/>
<dbReference type="Proteomes" id="UP001057291">
    <property type="component" value="Unassembled WGS sequence"/>
</dbReference>
<feature type="domain" description="DUF218" evidence="1">
    <location>
        <begin position="49"/>
        <end position="176"/>
    </location>
</feature>
<keyword evidence="3" id="KW-1185">Reference proteome</keyword>
<comment type="caution">
    <text evidence="2">The sequence shown here is derived from an EMBL/GenBank/DDBJ whole genome shotgun (WGS) entry which is preliminary data.</text>
</comment>
<protein>
    <recommendedName>
        <fullName evidence="1">DUF218 domain-containing protein</fullName>
    </recommendedName>
</protein>
<name>A0AAV4LE79_9BACL</name>
<dbReference type="PANTHER" id="PTHR30336">
    <property type="entry name" value="INNER MEMBRANE PROTEIN, PROBABLE PERMEASE"/>
    <property type="match status" value="1"/>
</dbReference>
<evidence type="ECO:0000313" key="2">
    <source>
        <dbReference type="EMBL" id="GIM46058.1"/>
    </source>
</evidence>
<dbReference type="AlphaFoldDB" id="A0AAV4LE79"/>
<dbReference type="EMBL" id="BOQE01000001">
    <property type="protein sequence ID" value="GIM46058.1"/>
    <property type="molecule type" value="Genomic_DNA"/>
</dbReference>
<dbReference type="PANTHER" id="PTHR30336:SF20">
    <property type="entry name" value="DUF218 DOMAIN-CONTAINING PROTEIN"/>
    <property type="match status" value="1"/>
</dbReference>
<gene>
    <name evidence="2" type="ORF">DNHGIG_16070</name>
</gene>
<evidence type="ECO:0000259" key="1">
    <source>
        <dbReference type="Pfam" id="PF02698"/>
    </source>
</evidence>
<dbReference type="InterPro" id="IPR003848">
    <property type="entry name" value="DUF218"/>
</dbReference>
<reference evidence="2" key="1">
    <citation type="journal article" date="2023" name="Int. J. Syst. Evol. Microbiol.">
        <title>Collibacillus ludicampi gen. nov., sp. nov., a new soil bacterium of the family Alicyclobacillaceae.</title>
        <authorList>
            <person name="Jojima T."/>
            <person name="Ioku Y."/>
            <person name="Fukuta Y."/>
            <person name="Shirasaka N."/>
            <person name="Matsumura Y."/>
            <person name="Mori M."/>
        </authorList>
    </citation>
    <scope>NUCLEOTIDE SEQUENCE</scope>
    <source>
        <strain evidence="2">TP075</strain>
    </source>
</reference>
<dbReference type="Gene3D" id="3.40.50.620">
    <property type="entry name" value="HUPs"/>
    <property type="match status" value="1"/>
</dbReference>
<accession>A0AAV4LE79</accession>
<evidence type="ECO:0000313" key="3">
    <source>
        <dbReference type="Proteomes" id="UP001057291"/>
    </source>
</evidence>
<dbReference type="CDD" id="cd06259">
    <property type="entry name" value="YdcF-like"/>
    <property type="match status" value="1"/>
</dbReference>
<dbReference type="InterPro" id="IPR014729">
    <property type="entry name" value="Rossmann-like_a/b/a_fold"/>
</dbReference>
<organism evidence="2 3">
    <name type="scientific">Collibacillus ludicampi</name>
    <dbReference type="NCBI Taxonomy" id="2771369"/>
    <lineage>
        <taxon>Bacteria</taxon>
        <taxon>Bacillati</taxon>
        <taxon>Bacillota</taxon>
        <taxon>Bacilli</taxon>
        <taxon>Bacillales</taxon>
        <taxon>Alicyclobacillaceae</taxon>
        <taxon>Collibacillus</taxon>
    </lineage>
</organism>
<dbReference type="GO" id="GO:0005886">
    <property type="term" value="C:plasma membrane"/>
    <property type="evidence" value="ECO:0007669"/>
    <property type="project" value="TreeGrafter"/>
</dbReference>